<gene>
    <name evidence="2" type="ORF">DVS28_a1477</name>
</gene>
<dbReference type="KEGG" id="euz:DVS28_a1477"/>
<dbReference type="RefSeq" id="WP_114590868.1">
    <property type="nucleotide sequence ID" value="NZ_CP031165.1"/>
</dbReference>
<dbReference type="AlphaFoldDB" id="A0A346XVC5"/>
<protein>
    <submittedName>
        <fullName evidence="2">Pirin-like protein YhhW</fullName>
    </submittedName>
</protein>
<evidence type="ECO:0000313" key="2">
    <source>
        <dbReference type="EMBL" id="AXV06172.1"/>
    </source>
</evidence>
<proteinExistence type="predicted"/>
<dbReference type="InterPro" id="IPR011051">
    <property type="entry name" value="RmlC_Cupin_sf"/>
</dbReference>
<keyword evidence="3" id="KW-1185">Reference proteome</keyword>
<dbReference type="Proteomes" id="UP000264006">
    <property type="component" value="Chromosome"/>
</dbReference>
<evidence type="ECO:0000313" key="3">
    <source>
        <dbReference type="Proteomes" id="UP000264006"/>
    </source>
</evidence>
<reference evidence="2 3" key="1">
    <citation type="submission" date="2018-09" db="EMBL/GenBank/DDBJ databases">
        <title>Complete genome sequence of Euzebya sp. DY32-46 isolated from seawater of Pacific Ocean.</title>
        <authorList>
            <person name="Xu L."/>
            <person name="Wu Y.-H."/>
            <person name="Xu X.-W."/>
        </authorList>
    </citation>
    <scope>NUCLEOTIDE SEQUENCE [LARGE SCALE GENOMIC DNA]</scope>
    <source>
        <strain evidence="2 3">DY32-46</strain>
    </source>
</reference>
<name>A0A346XVC5_9ACTN</name>
<dbReference type="InterPro" id="IPR014710">
    <property type="entry name" value="RmlC-like_jellyroll"/>
</dbReference>
<feature type="region of interest" description="Disordered" evidence="1">
    <location>
        <begin position="1"/>
        <end position="30"/>
    </location>
</feature>
<sequence length="308" mass="32905">MAGPLDRLRRALGRPSNDDTNEPEWPRATGPALTVEVLGRGHRRGEYLELVPLDGHEHLGALLSVRREGPSLRRPGDLAAATDEPLHRITELTVVQAGALEHRDSLGHRGTLSAPATRLASAGAGIVSEIGPDRHLRRDGGMLDVLTIRWAQMSAVTPTVRIGEAPPARRQGRSEVRVLLGKPDGSPTAAGLLALHVRVAAGATVDVEVPPDGDLVLVGLAGDALVGEALVPIREQEVARRIDDGTRLTVATRLEGDDTTDLLVLVTPEPDRDWVHERGLVADDAVDLAEVRKRSVDGAFGRLPRMDG</sequence>
<organism evidence="2 3">
    <name type="scientific">Euzebya pacifica</name>
    <dbReference type="NCBI Taxonomy" id="1608957"/>
    <lineage>
        <taxon>Bacteria</taxon>
        <taxon>Bacillati</taxon>
        <taxon>Actinomycetota</taxon>
        <taxon>Nitriliruptoria</taxon>
        <taxon>Euzebyales</taxon>
    </lineage>
</organism>
<evidence type="ECO:0000256" key="1">
    <source>
        <dbReference type="SAM" id="MobiDB-lite"/>
    </source>
</evidence>
<accession>A0A346XVC5</accession>
<dbReference type="SUPFAM" id="SSF51182">
    <property type="entry name" value="RmlC-like cupins"/>
    <property type="match status" value="1"/>
</dbReference>
<dbReference type="Gene3D" id="2.60.120.10">
    <property type="entry name" value="Jelly Rolls"/>
    <property type="match status" value="1"/>
</dbReference>
<dbReference type="OrthoDB" id="321327at2"/>
<dbReference type="EMBL" id="CP031165">
    <property type="protein sequence ID" value="AXV06172.1"/>
    <property type="molecule type" value="Genomic_DNA"/>
</dbReference>